<protein>
    <submittedName>
        <fullName evidence="1">Uncharacterized protein</fullName>
    </submittedName>
</protein>
<name>A0AAU8BU99_9VIRU</name>
<organism evidence="1">
    <name type="scientific">Pseudomonas phage PMBT23</name>
    <dbReference type="NCBI Taxonomy" id="3137284"/>
    <lineage>
        <taxon>Viruses</taxon>
    </lineage>
</organism>
<sequence length="45" mass="5360">MGETPLRYLKIYRHVLYTLGFHHCVICLMPQAKDQRSRMIIIKGE</sequence>
<evidence type="ECO:0000313" key="1">
    <source>
        <dbReference type="EMBL" id="XCD29422.1"/>
    </source>
</evidence>
<proteinExistence type="predicted"/>
<reference evidence="1" key="1">
    <citation type="submission" date="2024-03" db="EMBL/GenBank/DDBJ databases">
        <title>This phage originates from the Bacteriophage catalogue of the Bacteriophage Competence Centre, Department of Microbiology und Biotechnology, Max Rubner-Institut, Kiel, Germany.</title>
        <authorList>
            <person name="Sprotte S."/>
            <person name="Brinks E."/>
        </authorList>
    </citation>
    <scope>NUCLEOTIDE SEQUENCE</scope>
</reference>
<dbReference type="EMBL" id="PP554577">
    <property type="protein sequence ID" value="XCD29422.1"/>
    <property type="molecule type" value="Genomic_DNA"/>
</dbReference>
<accession>A0AAU8BU99</accession>